<gene>
    <name evidence="1" type="ORF">KDH_26190</name>
</gene>
<keyword evidence="2" id="KW-1185">Reference proteome</keyword>
<proteinExistence type="predicted"/>
<reference evidence="1 2" key="1">
    <citation type="submission" date="2023-02" db="EMBL/GenBank/DDBJ databases">
        <title>Dictyobacter halimunensis sp. nov., a new member of the class Ktedonobacteria from forest soil in a geothermal area.</title>
        <authorList>
            <person name="Rachmania M.K."/>
            <person name="Ningsih F."/>
            <person name="Sakai Y."/>
            <person name="Yabe S."/>
            <person name="Yokota A."/>
            <person name="Sjamsuridzal W."/>
        </authorList>
    </citation>
    <scope>NUCLEOTIDE SEQUENCE [LARGE SCALE GENOMIC DNA]</scope>
    <source>
        <strain evidence="1 2">S3.2.2.5</strain>
    </source>
</reference>
<dbReference type="EMBL" id="BSRI01000001">
    <property type="protein sequence ID" value="GLV55775.1"/>
    <property type="molecule type" value="Genomic_DNA"/>
</dbReference>
<protein>
    <submittedName>
        <fullName evidence="1">Uncharacterized protein</fullName>
    </submittedName>
</protein>
<dbReference type="Proteomes" id="UP001344906">
    <property type="component" value="Unassembled WGS sequence"/>
</dbReference>
<comment type="caution">
    <text evidence="1">The sequence shown here is derived from an EMBL/GenBank/DDBJ whole genome shotgun (WGS) entry which is preliminary data.</text>
</comment>
<evidence type="ECO:0000313" key="2">
    <source>
        <dbReference type="Proteomes" id="UP001344906"/>
    </source>
</evidence>
<sequence length="296" mass="32135">MDIEPLPSDQTDDRFGDVPLDPWGELIDPEPDGAGLAGPFRYPATLCGNTPNFQVYYNPNLDSAGETLANRVLATCEKDYQTISDYFGSLTPPGFPCNVIVASEITGAWHADCKATDIYCQAITKPGLDIDATPFALAAEVIEVFSAAHASGWDCETSAGEGLSRVLATELYPAELGIFATANVWLNTPSRPDFVNVNDTTDRHPISIGCSVLFLNYLRYQLEFTWKEIIQAGASTLTQTYQNLIKSRANLTASDDVFQQFKDLLQAYFPVGTPAKLKNDNPFPLATPGTTTVTGS</sequence>
<dbReference type="RefSeq" id="WP_338250429.1">
    <property type="nucleotide sequence ID" value="NZ_BSRI01000001.1"/>
</dbReference>
<name>A0ABQ6FQ17_9CHLR</name>
<accession>A0ABQ6FQ17</accession>
<organism evidence="1 2">
    <name type="scientific">Dictyobacter halimunensis</name>
    <dbReference type="NCBI Taxonomy" id="3026934"/>
    <lineage>
        <taxon>Bacteria</taxon>
        <taxon>Bacillati</taxon>
        <taxon>Chloroflexota</taxon>
        <taxon>Ktedonobacteria</taxon>
        <taxon>Ktedonobacterales</taxon>
        <taxon>Dictyobacteraceae</taxon>
        <taxon>Dictyobacter</taxon>
    </lineage>
</organism>
<evidence type="ECO:0000313" key="1">
    <source>
        <dbReference type="EMBL" id="GLV55775.1"/>
    </source>
</evidence>